<reference evidence="2 3" key="1">
    <citation type="journal article" date="2023" name="G3 (Bethesda)">
        <title>A chromosome-length genome assembly and annotation of blackberry (Rubus argutus, cv. 'Hillquist').</title>
        <authorList>
            <person name="Bruna T."/>
            <person name="Aryal R."/>
            <person name="Dudchenko O."/>
            <person name="Sargent D.J."/>
            <person name="Mead D."/>
            <person name="Buti M."/>
            <person name="Cavallini A."/>
            <person name="Hytonen T."/>
            <person name="Andres J."/>
            <person name="Pham M."/>
            <person name="Weisz D."/>
            <person name="Mascagni F."/>
            <person name="Usai G."/>
            <person name="Natali L."/>
            <person name="Bassil N."/>
            <person name="Fernandez G.E."/>
            <person name="Lomsadze A."/>
            <person name="Armour M."/>
            <person name="Olukolu B."/>
            <person name="Poorten T."/>
            <person name="Britton C."/>
            <person name="Davik J."/>
            <person name="Ashrafi H."/>
            <person name="Aiden E.L."/>
            <person name="Borodovsky M."/>
            <person name="Worthington M."/>
        </authorList>
    </citation>
    <scope>NUCLEOTIDE SEQUENCE [LARGE SCALE GENOMIC DNA]</scope>
    <source>
        <strain evidence="2">PI 553951</strain>
    </source>
</reference>
<evidence type="ECO:0000313" key="2">
    <source>
        <dbReference type="EMBL" id="KAK9929097.1"/>
    </source>
</evidence>
<dbReference type="Proteomes" id="UP001457282">
    <property type="component" value="Unassembled WGS sequence"/>
</dbReference>
<feature type="region of interest" description="Disordered" evidence="1">
    <location>
        <begin position="1"/>
        <end position="29"/>
    </location>
</feature>
<dbReference type="AlphaFoldDB" id="A0AAW1WXI5"/>
<keyword evidence="3" id="KW-1185">Reference proteome</keyword>
<evidence type="ECO:0008006" key="4">
    <source>
        <dbReference type="Google" id="ProtNLM"/>
    </source>
</evidence>
<organism evidence="2 3">
    <name type="scientific">Rubus argutus</name>
    <name type="common">Southern blackberry</name>
    <dbReference type="NCBI Taxonomy" id="59490"/>
    <lineage>
        <taxon>Eukaryota</taxon>
        <taxon>Viridiplantae</taxon>
        <taxon>Streptophyta</taxon>
        <taxon>Embryophyta</taxon>
        <taxon>Tracheophyta</taxon>
        <taxon>Spermatophyta</taxon>
        <taxon>Magnoliopsida</taxon>
        <taxon>eudicotyledons</taxon>
        <taxon>Gunneridae</taxon>
        <taxon>Pentapetalae</taxon>
        <taxon>rosids</taxon>
        <taxon>fabids</taxon>
        <taxon>Rosales</taxon>
        <taxon>Rosaceae</taxon>
        <taxon>Rosoideae</taxon>
        <taxon>Rosoideae incertae sedis</taxon>
        <taxon>Rubus</taxon>
    </lineage>
</organism>
<comment type="caution">
    <text evidence="2">The sequence shown here is derived from an EMBL/GenBank/DDBJ whole genome shotgun (WGS) entry which is preliminary data.</text>
</comment>
<proteinExistence type="predicted"/>
<evidence type="ECO:0000313" key="3">
    <source>
        <dbReference type="Proteomes" id="UP001457282"/>
    </source>
</evidence>
<sequence length="99" mass="10876">MNCEVRAGAATQQLEHGRTEGRRRSSSGVGLVSTMCGLDGWARGGREVELQRRRDGLVTVATRRGREIDGEGRHGAYRGWAEARRGWTGLVAVELGKQR</sequence>
<protein>
    <recommendedName>
        <fullName evidence="4">MHC class I antigen</fullName>
    </recommendedName>
</protein>
<accession>A0AAW1WXI5</accession>
<name>A0AAW1WXI5_RUBAR</name>
<dbReference type="EMBL" id="JBEDUW010000005">
    <property type="protein sequence ID" value="KAK9929097.1"/>
    <property type="molecule type" value="Genomic_DNA"/>
</dbReference>
<gene>
    <name evidence="2" type="ORF">M0R45_026206</name>
</gene>
<evidence type="ECO:0000256" key="1">
    <source>
        <dbReference type="SAM" id="MobiDB-lite"/>
    </source>
</evidence>